<dbReference type="InterPro" id="IPR008271">
    <property type="entry name" value="Ser/Thr_kinase_AS"/>
</dbReference>
<dbReference type="InterPro" id="IPR011009">
    <property type="entry name" value="Kinase-like_dom_sf"/>
</dbReference>
<gene>
    <name evidence="11" type="ORF">ACIBG2_09370</name>
</gene>
<feature type="domain" description="Protein kinase" evidence="10">
    <location>
        <begin position="9"/>
        <end position="265"/>
    </location>
</feature>
<dbReference type="PROSITE" id="PS00108">
    <property type="entry name" value="PROTEIN_KINASE_ST"/>
    <property type="match status" value="1"/>
</dbReference>
<evidence type="ECO:0000313" key="12">
    <source>
        <dbReference type="Proteomes" id="UP001612741"/>
    </source>
</evidence>
<proteinExistence type="predicted"/>
<keyword evidence="5 11" id="KW-0418">Kinase</keyword>
<dbReference type="InterPro" id="IPR017441">
    <property type="entry name" value="Protein_kinase_ATP_BS"/>
</dbReference>
<accession>A0ABW7YQL4</accession>
<dbReference type="PROSITE" id="PS00107">
    <property type="entry name" value="PROTEIN_KINASE_ATP"/>
    <property type="match status" value="1"/>
</dbReference>
<dbReference type="Gene3D" id="1.10.510.10">
    <property type="entry name" value="Transferase(Phosphotransferase) domain 1"/>
    <property type="match status" value="1"/>
</dbReference>
<feature type="compositionally biased region" description="Gly residues" evidence="8">
    <location>
        <begin position="347"/>
        <end position="426"/>
    </location>
</feature>
<keyword evidence="12" id="KW-1185">Reference proteome</keyword>
<evidence type="ECO:0000259" key="10">
    <source>
        <dbReference type="PROSITE" id="PS50011"/>
    </source>
</evidence>
<evidence type="ECO:0000256" key="7">
    <source>
        <dbReference type="PROSITE-ProRule" id="PRU10141"/>
    </source>
</evidence>
<evidence type="ECO:0000256" key="5">
    <source>
        <dbReference type="ARBA" id="ARBA00022777"/>
    </source>
</evidence>
<protein>
    <recommendedName>
        <fullName evidence="1">non-specific serine/threonine protein kinase</fullName>
        <ecNumber evidence="1">2.7.11.1</ecNumber>
    </recommendedName>
</protein>
<dbReference type="PROSITE" id="PS50011">
    <property type="entry name" value="PROTEIN_KINASE_DOM"/>
    <property type="match status" value="1"/>
</dbReference>
<dbReference type="SMART" id="SM00220">
    <property type="entry name" value="S_TKc"/>
    <property type="match status" value="1"/>
</dbReference>
<keyword evidence="6 7" id="KW-0067">ATP-binding</keyword>
<feature type="region of interest" description="Disordered" evidence="8">
    <location>
        <begin position="268"/>
        <end position="433"/>
    </location>
</feature>
<keyword evidence="4 7" id="KW-0547">Nucleotide-binding</keyword>
<dbReference type="PANTHER" id="PTHR43289">
    <property type="entry name" value="MITOGEN-ACTIVATED PROTEIN KINASE KINASE KINASE 20-RELATED"/>
    <property type="match status" value="1"/>
</dbReference>
<dbReference type="RefSeq" id="WP_397080513.1">
    <property type="nucleotide sequence ID" value="NZ_JBITGY010000002.1"/>
</dbReference>
<evidence type="ECO:0000256" key="8">
    <source>
        <dbReference type="SAM" id="MobiDB-lite"/>
    </source>
</evidence>
<dbReference type="PANTHER" id="PTHR43289:SF6">
    <property type="entry name" value="SERINE_THREONINE-PROTEIN KINASE NEKL-3"/>
    <property type="match status" value="1"/>
</dbReference>
<dbReference type="GO" id="GO:0016301">
    <property type="term" value="F:kinase activity"/>
    <property type="evidence" value="ECO:0007669"/>
    <property type="project" value="UniProtKB-KW"/>
</dbReference>
<dbReference type="SUPFAM" id="SSF56112">
    <property type="entry name" value="Protein kinase-like (PK-like)"/>
    <property type="match status" value="1"/>
</dbReference>
<dbReference type="EMBL" id="JBITGY010000002">
    <property type="protein sequence ID" value="MFI6497583.1"/>
    <property type="molecule type" value="Genomic_DNA"/>
</dbReference>
<organism evidence="11 12">
    <name type="scientific">Nonomuraea typhae</name>
    <dbReference type="NCBI Taxonomy" id="2603600"/>
    <lineage>
        <taxon>Bacteria</taxon>
        <taxon>Bacillati</taxon>
        <taxon>Actinomycetota</taxon>
        <taxon>Actinomycetes</taxon>
        <taxon>Streptosporangiales</taxon>
        <taxon>Streptosporangiaceae</taxon>
        <taxon>Nonomuraea</taxon>
    </lineage>
</organism>
<evidence type="ECO:0000256" key="1">
    <source>
        <dbReference type="ARBA" id="ARBA00012513"/>
    </source>
</evidence>
<evidence type="ECO:0000313" key="11">
    <source>
        <dbReference type="EMBL" id="MFI6497583.1"/>
    </source>
</evidence>
<dbReference type="Gene3D" id="3.30.200.20">
    <property type="entry name" value="Phosphorylase Kinase, domain 1"/>
    <property type="match status" value="1"/>
</dbReference>
<comment type="caution">
    <text evidence="11">The sequence shown here is derived from an EMBL/GenBank/DDBJ whole genome shotgun (WGS) entry which is preliminary data.</text>
</comment>
<feature type="region of interest" description="Disordered" evidence="8">
    <location>
        <begin position="465"/>
        <end position="506"/>
    </location>
</feature>
<evidence type="ECO:0000256" key="2">
    <source>
        <dbReference type="ARBA" id="ARBA00022527"/>
    </source>
</evidence>
<dbReference type="CDD" id="cd14014">
    <property type="entry name" value="STKc_PknB_like"/>
    <property type="match status" value="1"/>
</dbReference>
<reference evidence="11 12" key="1">
    <citation type="submission" date="2024-10" db="EMBL/GenBank/DDBJ databases">
        <title>The Natural Products Discovery Center: Release of the First 8490 Sequenced Strains for Exploring Actinobacteria Biosynthetic Diversity.</title>
        <authorList>
            <person name="Kalkreuter E."/>
            <person name="Kautsar S.A."/>
            <person name="Yang D."/>
            <person name="Bader C.D."/>
            <person name="Teijaro C.N."/>
            <person name="Fluegel L."/>
            <person name="Davis C.M."/>
            <person name="Simpson J.R."/>
            <person name="Lauterbach L."/>
            <person name="Steele A.D."/>
            <person name="Gui C."/>
            <person name="Meng S."/>
            <person name="Li G."/>
            <person name="Viehrig K."/>
            <person name="Ye F."/>
            <person name="Su P."/>
            <person name="Kiefer A.F."/>
            <person name="Nichols A."/>
            <person name="Cepeda A.J."/>
            <person name="Yan W."/>
            <person name="Fan B."/>
            <person name="Jiang Y."/>
            <person name="Adhikari A."/>
            <person name="Zheng C.-J."/>
            <person name="Schuster L."/>
            <person name="Cowan T.M."/>
            <person name="Smanski M.J."/>
            <person name="Chevrette M.G."/>
            <person name="De Carvalho L.P.S."/>
            <person name="Shen B."/>
        </authorList>
    </citation>
    <scope>NUCLEOTIDE SEQUENCE [LARGE SCALE GENOMIC DNA]</scope>
    <source>
        <strain evidence="11 12">NPDC050545</strain>
    </source>
</reference>
<dbReference type="Pfam" id="PF00069">
    <property type="entry name" value="Pkinase"/>
    <property type="match status" value="1"/>
</dbReference>
<name>A0ABW7YQL4_9ACTN</name>
<keyword evidence="9" id="KW-1133">Transmembrane helix</keyword>
<feature type="transmembrane region" description="Helical" evidence="9">
    <location>
        <begin position="439"/>
        <end position="458"/>
    </location>
</feature>
<dbReference type="InterPro" id="IPR000719">
    <property type="entry name" value="Prot_kinase_dom"/>
</dbReference>
<keyword evidence="3" id="KW-0808">Transferase</keyword>
<keyword evidence="2" id="KW-0723">Serine/threonine-protein kinase</keyword>
<keyword evidence="9" id="KW-0472">Membrane</keyword>
<keyword evidence="9" id="KW-0812">Transmembrane</keyword>
<evidence type="ECO:0000256" key="3">
    <source>
        <dbReference type="ARBA" id="ARBA00022679"/>
    </source>
</evidence>
<dbReference type="EC" id="2.7.11.1" evidence="1"/>
<dbReference type="Proteomes" id="UP001612741">
    <property type="component" value="Unassembled WGS sequence"/>
</dbReference>
<feature type="compositionally biased region" description="Low complexity" evidence="8">
    <location>
        <begin position="465"/>
        <end position="489"/>
    </location>
</feature>
<feature type="binding site" evidence="7">
    <location>
        <position position="38"/>
    </location>
    <ligand>
        <name>ATP</name>
        <dbReference type="ChEBI" id="CHEBI:30616"/>
    </ligand>
</feature>
<evidence type="ECO:0000256" key="9">
    <source>
        <dbReference type="SAM" id="Phobius"/>
    </source>
</evidence>
<sequence length="647" mass="66855">MERLVSNRYRLIEPIGEGGMGVVWRAHDEVLDRPVAVKEVRYEGIGDARRAELNQRTIREARAAGRLDHPSVVVVYDVVEEDGRPWIVMNLVRSRSLAQVIREDGPLPPARVAAIGAALLDALRTAHAAGVLHRDVKPENVLLAADGRVVLTDFGIATMEAEQGLTATGGLVGTPAYMPPERLNGLPAVPESDLWALGATLYTAVEGKAAFRGDSWAATVAAVLRDAPDPPVRAGALTPVVEGLMRREPATRLPAAEAAALLAAVSSGSSGTAEPGVPPAPAGGGPWGHAPAPGHGGYPGTAAQDTLRTGFPLPGQGVPTAEGRTGPGSHARPSGYTRPSSQEGSGDRPGPGHGSPGGYPGPGGQAGSDGYPGSGGHAGPDGYAGSGGQAGPDGYAGTGGYPGSGGQAGSGGYAGSGHAGPGGRGGRGARGRRKARRPVVAAIAAGVLVLAGGGYLVAERLTGPGTSSAGPSTSPSVSPTAPATTASPVTPAPSSPAVPEGWRRVTSKEGGFSVAVPARWKGAKSKTRDSIAWTGPPLAGGQLIVEWTDDAWSDPVQHWRNVESDILGRKEFTGYRRIGLRPLTYLGVRAADWEFTRLRGTTRIHVLTRSFRTEDGRPFAIYWELPDGNWETHVNYFNTVVKYFRVV</sequence>
<evidence type="ECO:0000256" key="6">
    <source>
        <dbReference type="ARBA" id="ARBA00022840"/>
    </source>
</evidence>
<evidence type="ECO:0000256" key="4">
    <source>
        <dbReference type="ARBA" id="ARBA00022741"/>
    </source>
</evidence>